<keyword evidence="3" id="KW-1185">Reference proteome</keyword>
<feature type="compositionally biased region" description="Polar residues" evidence="1">
    <location>
        <begin position="11"/>
        <end position="20"/>
    </location>
</feature>
<dbReference type="AlphaFoldDB" id="A0A843XDS4"/>
<evidence type="ECO:0000256" key="1">
    <source>
        <dbReference type="SAM" id="MobiDB-lite"/>
    </source>
</evidence>
<name>A0A843XDS4_COLES</name>
<dbReference type="EMBL" id="NMUH01007510">
    <property type="protein sequence ID" value="MQM17400.1"/>
    <property type="molecule type" value="Genomic_DNA"/>
</dbReference>
<dbReference type="Proteomes" id="UP000652761">
    <property type="component" value="Unassembled WGS sequence"/>
</dbReference>
<evidence type="ECO:0000313" key="2">
    <source>
        <dbReference type="EMBL" id="MQM17400.1"/>
    </source>
</evidence>
<proteinExistence type="predicted"/>
<protein>
    <submittedName>
        <fullName evidence="2">Uncharacterized protein</fullName>
    </submittedName>
</protein>
<accession>A0A843XDS4</accession>
<feature type="compositionally biased region" description="Basic and acidic residues" evidence="1">
    <location>
        <begin position="112"/>
        <end position="125"/>
    </location>
</feature>
<feature type="region of interest" description="Disordered" evidence="1">
    <location>
        <begin position="1"/>
        <end position="125"/>
    </location>
</feature>
<gene>
    <name evidence="2" type="ORF">Taro_050372</name>
</gene>
<organism evidence="2 3">
    <name type="scientific">Colocasia esculenta</name>
    <name type="common">Wild taro</name>
    <name type="synonym">Arum esculentum</name>
    <dbReference type="NCBI Taxonomy" id="4460"/>
    <lineage>
        <taxon>Eukaryota</taxon>
        <taxon>Viridiplantae</taxon>
        <taxon>Streptophyta</taxon>
        <taxon>Embryophyta</taxon>
        <taxon>Tracheophyta</taxon>
        <taxon>Spermatophyta</taxon>
        <taxon>Magnoliopsida</taxon>
        <taxon>Liliopsida</taxon>
        <taxon>Araceae</taxon>
        <taxon>Aroideae</taxon>
        <taxon>Colocasieae</taxon>
        <taxon>Colocasia</taxon>
    </lineage>
</organism>
<reference evidence="2" key="1">
    <citation type="submission" date="2017-07" db="EMBL/GenBank/DDBJ databases">
        <title>Taro Niue Genome Assembly and Annotation.</title>
        <authorList>
            <person name="Atibalentja N."/>
            <person name="Keating K."/>
            <person name="Fields C.J."/>
        </authorList>
    </citation>
    <scope>NUCLEOTIDE SEQUENCE</scope>
    <source>
        <strain evidence="2">Niue_2</strain>
        <tissue evidence="2">Leaf</tissue>
    </source>
</reference>
<sequence>MPTTEYYKAAKQSNTTTHNQGRAKHDSCRTSGVKHNTEATPRHKPAKTKKLTEHWSNHNQPAPRTLHEVRKTTPSGATTDSTKERVIETAVRCLHKTPRENPQSRKLQNTIHEAKPAKPTKDRHD</sequence>
<comment type="caution">
    <text evidence="2">The sequence shown here is derived from an EMBL/GenBank/DDBJ whole genome shotgun (WGS) entry which is preliminary data.</text>
</comment>
<evidence type="ECO:0000313" key="3">
    <source>
        <dbReference type="Proteomes" id="UP000652761"/>
    </source>
</evidence>